<keyword evidence="7" id="KW-0560">Oxidoreductase</keyword>
<dbReference type="InterPro" id="IPR040125">
    <property type="entry name" value="Squalene_monox"/>
</dbReference>
<gene>
    <name evidence="13" type="ORF">FDP41_012955</name>
    <name evidence="12" type="ORF">FDP41_013341</name>
</gene>
<organism evidence="12 14">
    <name type="scientific">Naegleria fowleri</name>
    <name type="common">Brain eating amoeba</name>
    <dbReference type="NCBI Taxonomy" id="5763"/>
    <lineage>
        <taxon>Eukaryota</taxon>
        <taxon>Discoba</taxon>
        <taxon>Heterolobosea</taxon>
        <taxon>Tetramitia</taxon>
        <taxon>Eutetramitia</taxon>
        <taxon>Vahlkampfiidae</taxon>
        <taxon>Naegleria</taxon>
    </lineage>
</organism>
<dbReference type="EMBL" id="VFQX01000016">
    <property type="protein sequence ID" value="KAF0981167.1"/>
    <property type="molecule type" value="Genomic_DNA"/>
</dbReference>
<evidence type="ECO:0000256" key="1">
    <source>
        <dbReference type="ARBA" id="ARBA00001974"/>
    </source>
</evidence>
<feature type="region of interest" description="Disordered" evidence="9">
    <location>
        <begin position="1"/>
        <end position="47"/>
    </location>
</feature>
<evidence type="ECO:0000256" key="9">
    <source>
        <dbReference type="SAM" id="MobiDB-lite"/>
    </source>
</evidence>
<dbReference type="Pfam" id="PF08491">
    <property type="entry name" value="SE"/>
    <property type="match status" value="2"/>
</dbReference>
<keyword evidence="10" id="KW-0812">Transmembrane</keyword>
<evidence type="ECO:0000256" key="10">
    <source>
        <dbReference type="SAM" id="Phobius"/>
    </source>
</evidence>
<reference evidence="12 14" key="1">
    <citation type="journal article" date="2019" name="Sci. Rep.">
        <title>Nanopore sequencing improves the draft genome of the human pathogenic amoeba Naegleria fowleri.</title>
        <authorList>
            <person name="Liechti N."/>
            <person name="Schurch N."/>
            <person name="Bruggmann R."/>
            <person name="Wittwer M."/>
        </authorList>
    </citation>
    <scope>NUCLEOTIDE SEQUENCE [LARGE SCALE GENOMIC DNA]</scope>
    <source>
        <strain evidence="12 14">ATCC 30894</strain>
    </source>
</reference>
<keyword evidence="6" id="KW-0274">FAD</keyword>
<dbReference type="AlphaFoldDB" id="A0A6A5C3X1"/>
<dbReference type="GO" id="GO:0004506">
    <property type="term" value="F:squalene monooxygenase activity"/>
    <property type="evidence" value="ECO:0007669"/>
    <property type="project" value="UniProtKB-EC"/>
</dbReference>
<evidence type="ECO:0000313" key="12">
    <source>
        <dbReference type="EMBL" id="KAF0980558.1"/>
    </source>
</evidence>
<dbReference type="GO" id="GO:0016126">
    <property type="term" value="P:sterol biosynthetic process"/>
    <property type="evidence" value="ECO:0007669"/>
    <property type="project" value="InterPro"/>
</dbReference>
<sequence>MAPMKPSSASTKPAATTTTSNTTTSTPKTTTTTTTTNTSSTTSTTTTNPTLLQSLHSTFSKTLDASVDTISNQFLSKMLGINLPSDQQRKLSLAVGMTGAGLTFYMLKKLINKMMYMFSLPKPSITNKDYDIIIVGAGIAGCALGSVLAKANKKVLVIERDMSEPDRIIGELLQPGGVQHLKDLGLGHCLEGIEAATVKGYQVFYRDETVHLPYPQVEGRAFHYGRFIMNLRRACEKDGAKMIQRVVTGLIEKTPGLVEGVEYKEGDQTVSVSAHMVIVCNGAGSSFTRQVRSDKIGSGNKPLVVSQFIGLELPNCADKLPKPGHGNVFLLPDAPCLLYPNSTSSVRCLIDFPDGDSNKLPKRGEEMAKYLLQYIMPHLPVQVHDAFKAEVDADRIKVVQNREIPGETPDTLLKKGVVLIGDAMNCRHPITGGGMTVTFSDCKELSKAIINAKDLSSVAEVDNAIATFYKNRAKVANTINILANALYSIFAPPGGARNWEAFKRNEPIPSLSENDSMSIMRRAVFEYFKKGGICQTGPLSLISGIWRSPHGLITHFFAVAVIGSFDLIREGGVLGIFGALAKSFKMITGATGLIAPLIAEEGLLPFLFPRFIWRRKPMPHHQK</sequence>
<dbReference type="EC" id="1.14.14.17" evidence="4"/>
<dbReference type="VEuPathDB" id="AmoebaDB:NF0065330"/>
<evidence type="ECO:0000259" key="11">
    <source>
        <dbReference type="Pfam" id="PF08491"/>
    </source>
</evidence>
<dbReference type="GO" id="GO:0005783">
    <property type="term" value="C:endoplasmic reticulum"/>
    <property type="evidence" value="ECO:0007669"/>
    <property type="project" value="TreeGrafter"/>
</dbReference>
<dbReference type="PRINTS" id="PR00420">
    <property type="entry name" value="RNGMNOXGNASE"/>
</dbReference>
<evidence type="ECO:0000256" key="2">
    <source>
        <dbReference type="ARBA" id="ARBA00004370"/>
    </source>
</evidence>
<dbReference type="PANTHER" id="PTHR10835">
    <property type="entry name" value="SQUALENE MONOOXYGENASE"/>
    <property type="match status" value="1"/>
</dbReference>
<feature type="transmembrane region" description="Helical" evidence="10">
    <location>
        <begin position="593"/>
        <end position="613"/>
    </location>
</feature>
<accession>A0A6A5C3X1</accession>
<dbReference type="RefSeq" id="XP_044565880.1">
    <property type="nucleotide sequence ID" value="XM_044703531.1"/>
</dbReference>
<keyword evidence="14" id="KW-1185">Reference proteome</keyword>
<comment type="caution">
    <text evidence="12">The sequence shown here is derived from an EMBL/GenBank/DDBJ whole genome shotgun (WGS) entry which is preliminary data.</text>
</comment>
<dbReference type="OrthoDB" id="1678617at2759"/>
<keyword evidence="5" id="KW-0285">Flavoprotein</keyword>
<name>A0A6A5C3X1_NAEFO</name>
<dbReference type="GO" id="GO:0016020">
    <property type="term" value="C:membrane"/>
    <property type="evidence" value="ECO:0007669"/>
    <property type="project" value="UniProtKB-SubCell"/>
</dbReference>
<evidence type="ECO:0000256" key="3">
    <source>
        <dbReference type="ARBA" id="ARBA00008802"/>
    </source>
</evidence>
<evidence type="ECO:0000256" key="4">
    <source>
        <dbReference type="ARBA" id="ARBA00012312"/>
    </source>
</evidence>
<dbReference type="EMBL" id="VFQX01000018">
    <property type="protein sequence ID" value="KAF0980558.1"/>
    <property type="molecule type" value="Genomic_DNA"/>
</dbReference>
<evidence type="ECO:0000256" key="6">
    <source>
        <dbReference type="ARBA" id="ARBA00022827"/>
    </source>
</evidence>
<dbReference type="SUPFAM" id="SSF51905">
    <property type="entry name" value="FAD/NAD(P)-binding domain"/>
    <property type="match status" value="1"/>
</dbReference>
<dbReference type="InterPro" id="IPR036188">
    <property type="entry name" value="FAD/NAD-bd_sf"/>
</dbReference>
<evidence type="ECO:0000313" key="13">
    <source>
        <dbReference type="EMBL" id="KAF0981167.1"/>
    </source>
</evidence>
<keyword evidence="10" id="KW-1133">Transmembrane helix</keyword>
<dbReference type="Proteomes" id="UP000444721">
    <property type="component" value="Unassembled WGS sequence"/>
</dbReference>
<evidence type="ECO:0000256" key="7">
    <source>
        <dbReference type="ARBA" id="ARBA00023002"/>
    </source>
</evidence>
<comment type="subcellular location">
    <subcellularLocation>
        <location evidence="2">Membrane</location>
    </subcellularLocation>
</comment>
<dbReference type="VEuPathDB" id="AmoebaDB:FDP41_013341"/>
<dbReference type="PANTHER" id="PTHR10835:SF0">
    <property type="entry name" value="SQUALENE MONOOXYGENASE"/>
    <property type="match status" value="1"/>
</dbReference>
<keyword evidence="8 10" id="KW-0472">Membrane</keyword>
<dbReference type="VEuPathDB" id="AmoebaDB:NfTy_079120"/>
<dbReference type="GeneID" id="68120170"/>
<dbReference type="Pfam" id="PF13450">
    <property type="entry name" value="NAD_binding_8"/>
    <property type="match status" value="1"/>
</dbReference>
<comment type="cofactor">
    <cofactor evidence="1">
        <name>FAD</name>
        <dbReference type="ChEBI" id="CHEBI:57692"/>
    </cofactor>
</comment>
<dbReference type="InterPro" id="IPR013698">
    <property type="entry name" value="Squalene_epoxidase"/>
</dbReference>
<evidence type="ECO:0000313" key="14">
    <source>
        <dbReference type="Proteomes" id="UP000444721"/>
    </source>
</evidence>
<evidence type="ECO:0000256" key="5">
    <source>
        <dbReference type="ARBA" id="ARBA00022630"/>
    </source>
</evidence>
<feature type="domain" description="Squalene epoxidase" evidence="11">
    <location>
        <begin position="274"/>
        <end position="492"/>
    </location>
</feature>
<dbReference type="VEuPathDB" id="AmoebaDB:FDP41_012955"/>
<proteinExistence type="inferred from homology"/>
<dbReference type="Gene3D" id="3.50.50.60">
    <property type="entry name" value="FAD/NAD(P)-binding domain"/>
    <property type="match status" value="1"/>
</dbReference>
<evidence type="ECO:0000256" key="8">
    <source>
        <dbReference type="ARBA" id="ARBA00023136"/>
    </source>
</evidence>
<dbReference type="GO" id="GO:0050660">
    <property type="term" value="F:flavin adenine dinucleotide binding"/>
    <property type="evidence" value="ECO:0007669"/>
    <property type="project" value="InterPro"/>
</dbReference>
<dbReference type="OMA" id="AKRTFYW"/>
<comment type="similarity">
    <text evidence="3">Belongs to the squalene monooxygenase family.</text>
</comment>
<protein>
    <recommendedName>
        <fullName evidence="4">squalene monooxygenase</fullName>
        <ecNumber evidence="4">1.14.14.17</ecNumber>
    </recommendedName>
</protein>
<feature type="domain" description="Squalene epoxidase" evidence="11">
    <location>
        <begin position="512"/>
        <end position="577"/>
    </location>
</feature>